<organism evidence="1 2">
    <name type="scientific">Guyanagaster necrorhizus</name>
    <dbReference type="NCBI Taxonomy" id="856835"/>
    <lineage>
        <taxon>Eukaryota</taxon>
        <taxon>Fungi</taxon>
        <taxon>Dikarya</taxon>
        <taxon>Basidiomycota</taxon>
        <taxon>Agaricomycotina</taxon>
        <taxon>Agaricomycetes</taxon>
        <taxon>Agaricomycetidae</taxon>
        <taxon>Agaricales</taxon>
        <taxon>Marasmiineae</taxon>
        <taxon>Physalacriaceae</taxon>
        <taxon>Guyanagaster</taxon>
    </lineage>
</organism>
<dbReference type="Gene3D" id="3.30.460.40">
    <property type="match status" value="1"/>
</dbReference>
<dbReference type="SUPFAM" id="SSF81301">
    <property type="entry name" value="Nucleotidyltransferase"/>
    <property type="match status" value="1"/>
</dbReference>
<dbReference type="AlphaFoldDB" id="A0A9P7VNN9"/>
<dbReference type="Proteomes" id="UP000812287">
    <property type="component" value="Unassembled WGS sequence"/>
</dbReference>
<reference evidence="1" key="1">
    <citation type="submission" date="2020-11" db="EMBL/GenBank/DDBJ databases">
        <title>Adaptations for nitrogen fixation in a non-lichenized fungal sporocarp promotes dispersal by wood-feeding termites.</title>
        <authorList>
            <consortium name="DOE Joint Genome Institute"/>
            <person name="Koch R.A."/>
            <person name="Yoon G."/>
            <person name="Arayal U."/>
            <person name="Lail K."/>
            <person name="Amirebrahimi M."/>
            <person name="Labutti K."/>
            <person name="Lipzen A."/>
            <person name="Riley R."/>
            <person name="Barry K."/>
            <person name="Henrissat B."/>
            <person name="Grigoriev I.V."/>
            <person name="Herr J.R."/>
            <person name="Aime M.C."/>
        </authorList>
    </citation>
    <scope>NUCLEOTIDE SEQUENCE</scope>
    <source>
        <strain evidence="1">MCA 3950</strain>
    </source>
</reference>
<keyword evidence="2" id="KW-1185">Reference proteome</keyword>
<evidence type="ECO:0000313" key="1">
    <source>
        <dbReference type="EMBL" id="KAG7443972.1"/>
    </source>
</evidence>
<evidence type="ECO:0000313" key="2">
    <source>
        <dbReference type="Proteomes" id="UP000812287"/>
    </source>
</evidence>
<dbReference type="RefSeq" id="XP_043037472.1">
    <property type="nucleotide sequence ID" value="XM_043180452.1"/>
</dbReference>
<dbReference type="OrthoDB" id="3133286at2759"/>
<dbReference type="InterPro" id="IPR043519">
    <property type="entry name" value="NT_sf"/>
</dbReference>
<dbReference type="GeneID" id="66102748"/>
<sequence length="233" mass="26593">MPADPLSSLEVRRAARAAVKALRDSGYECCLFGSAACSIYGMSGRDPNDVDLVVLDDDVNAEDIKDLLVEADDRFFLKRSVNPQATYRVLWYALRINSKGRGIRSCKVDILTPGASTNLQIPLVPFSRITYVQRYRDLPLMPFMCMLLMKLRGWEDHVDSEKVYMQEKEPIDVTDLDELLDLAKTHYHVGVNSPSEQWMPGWFIEESHRRVARFVGDYPDFMQGWADVGFVFS</sequence>
<dbReference type="EMBL" id="MU250542">
    <property type="protein sequence ID" value="KAG7443972.1"/>
    <property type="molecule type" value="Genomic_DNA"/>
</dbReference>
<comment type="caution">
    <text evidence="1">The sequence shown here is derived from an EMBL/GenBank/DDBJ whole genome shotgun (WGS) entry which is preliminary data.</text>
</comment>
<proteinExistence type="predicted"/>
<gene>
    <name evidence="1" type="ORF">BT62DRAFT_306614</name>
</gene>
<protein>
    <submittedName>
        <fullName evidence="1">Uncharacterized protein</fullName>
    </submittedName>
</protein>
<name>A0A9P7VNN9_9AGAR</name>
<accession>A0A9P7VNN9</accession>